<dbReference type="EMBL" id="CAKMRJ010005745">
    <property type="protein sequence ID" value="CAH1452024.1"/>
    <property type="molecule type" value="Genomic_DNA"/>
</dbReference>
<protein>
    <submittedName>
        <fullName evidence="1">Uncharacterized protein</fullName>
    </submittedName>
</protein>
<reference evidence="1 2" key="1">
    <citation type="submission" date="2022-01" db="EMBL/GenBank/DDBJ databases">
        <authorList>
            <person name="Xiong W."/>
            <person name="Schranz E."/>
        </authorList>
    </citation>
    <scope>NUCLEOTIDE SEQUENCE [LARGE SCALE GENOMIC DNA]</scope>
</reference>
<accession>A0AAU9PP67</accession>
<organism evidence="1 2">
    <name type="scientific">Lactuca virosa</name>
    <dbReference type="NCBI Taxonomy" id="75947"/>
    <lineage>
        <taxon>Eukaryota</taxon>
        <taxon>Viridiplantae</taxon>
        <taxon>Streptophyta</taxon>
        <taxon>Embryophyta</taxon>
        <taxon>Tracheophyta</taxon>
        <taxon>Spermatophyta</taxon>
        <taxon>Magnoliopsida</taxon>
        <taxon>eudicotyledons</taxon>
        <taxon>Gunneridae</taxon>
        <taxon>Pentapetalae</taxon>
        <taxon>asterids</taxon>
        <taxon>campanulids</taxon>
        <taxon>Asterales</taxon>
        <taxon>Asteraceae</taxon>
        <taxon>Cichorioideae</taxon>
        <taxon>Cichorieae</taxon>
        <taxon>Lactucinae</taxon>
        <taxon>Lactuca</taxon>
    </lineage>
</organism>
<gene>
    <name evidence="1" type="ORF">LVIROSA_LOCUS37348</name>
</gene>
<keyword evidence="2" id="KW-1185">Reference proteome</keyword>
<name>A0AAU9PP67_9ASTR</name>
<dbReference type="Proteomes" id="UP001157418">
    <property type="component" value="Unassembled WGS sequence"/>
</dbReference>
<dbReference type="AlphaFoldDB" id="A0AAU9PP67"/>
<comment type="caution">
    <text evidence="1">The sequence shown here is derived from an EMBL/GenBank/DDBJ whole genome shotgun (WGS) entry which is preliminary data.</text>
</comment>
<proteinExistence type="predicted"/>
<evidence type="ECO:0000313" key="1">
    <source>
        <dbReference type="EMBL" id="CAH1452024.1"/>
    </source>
</evidence>
<sequence>MAAEKSSSSAPTFKLISRSLIVCKYVINEAHLFLSTYRRPHSSFSPFNASFLHRSSSSSPFCCRRLEDANNSRRPPLHRIRSPVDHLPSHVAPIACFFLDHALPSIKDADVKAHESEDDDQAWRAEFGAIYQYHHY</sequence>
<evidence type="ECO:0000313" key="2">
    <source>
        <dbReference type="Proteomes" id="UP001157418"/>
    </source>
</evidence>